<evidence type="ECO:0000313" key="5">
    <source>
        <dbReference type="EMBL" id="XBS67438.1"/>
    </source>
</evidence>
<dbReference type="EMBL" id="CP157942">
    <property type="protein sequence ID" value="XBS67438.1"/>
    <property type="molecule type" value="Genomic_DNA"/>
</dbReference>
<dbReference type="SMART" id="SM00248">
    <property type="entry name" value="ANK"/>
    <property type="match status" value="11"/>
</dbReference>
<dbReference type="PANTHER" id="PTHR24198:SF165">
    <property type="entry name" value="ANKYRIN REPEAT-CONTAINING PROTEIN-RELATED"/>
    <property type="match status" value="1"/>
</dbReference>
<keyword evidence="2 3" id="KW-0040">ANK repeat</keyword>
<dbReference type="PROSITE" id="PS50088">
    <property type="entry name" value="ANK_REPEAT"/>
    <property type="match status" value="8"/>
</dbReference>
<evidence type="ECO:0000256" key="4">
    <source>
        <dbReference type="SAM" id="MobiDB-lite"/>
    </source>
</evidence>
<name>A0AAU7Q361_9RICK</name>
<dbReference type="AlphaFoldDB" id="A0AAU7Q361"/>
<dbReference type="Pfam" id="PF12796">
    <property type="entry name" value="Ank_2"/>
    <property type="match status" value="5"/>
</dbReference>
<feature type="repeat" description="ANK" evidence="3">
    <location>
        <begin position="575"/>
        <end position="607"/>
    </location>
</feature>
<dbReference type="PRINTS" id="PR01415">
    <property type="entry name" value="ANKYRIN"/>
</dbReference>
<dbReference type="RefSeq" id="WP_349968011.1">
    <property type="nucleotide sequence ID" value="NZ_CP157942.1"/>
</dbReference>
<feature type="repeat" description="ANK" evidence="3">
    <location>
        <begin position="223"/>
        <end position="255"/>
    </location>
</feature>
<sequence length="738" mass="83417">MVMTYEQWNIILGVIDQEVNLSKDNVIERIKELLKEVKILGQAETSRMLEEISHGLEVSSKIPRVQETQEPLKKRLKVVNVPQTPEEAKKILKETGISNAQKMVKRMLKRLGVKETSGESKAVVLEDMLDALKISEKVPVMLDARETLKALEVLKRESRNMYKKWEENEFNVNYWFTVNYNILRSAHDQHTLLSLAISLRLKNVVDALLKVKRISINAKSPFFEWTALHWAAEKGNVEIVLKLIEKGASVNQFGSCGWTALHLAAANGNIEIIKILVKNRANVNQKNVAKLTALYEAVRNRHKEVTKFLLLNGADVKENGACEVNVLHLAIMKNDKEMVECIIENDKNIRGDINMTDAFGRTPLYLAATNNNTSLLEILLQNGADDNIEDRLSGFTPLHIAVISGSLQAVELLLKHNKAKLKFLEEFKVLLQNGAYDNLKDRLYVRTPSWVTAINKILEEVELLLEHNKAYINRKDRWGWTAFDYAFIRNDRGLIDILIGHGADMNIKDPLKILFAVSPSNIFVARPLLEQLEVCDDFSKLIQAYSLHYAAAHGDIQSIRYLLESGVDVNAISDSGLTPLHYAANNGHEKVAEILISHEAAVNLQDNLGIIPLGYAIDGKHLKTIKTLIPCTNLLLQDNCGETVKDLDERKGASNFSDKAEKRVRALRERVTPLVNDIANVQSKPSTEVCPAKIDGIKERRAHSPCRWTYRKRKLSTEMNSDSSTETDECNDRWSYGR</sequence>
<feature type="repeat" description="ANK" evidence="3">
    <location>
        <begin position="359"/>
        <end position="391"/>
    </location>
</feature>
<feature type="repeat" description="ANK" evidence="3">
    <location>
        <begin position="547"/>
        <end position="574"/>
    </location>
</feature>
<feature type="repeat" description="ANK" evidence="3">
    <location>
        <begin position="393"/>
        <end position="417"/>
    </location>
</feature>
<evidence type="ECO:0000256" key="2">
    <source>
        <dbReference type="ARBA" id="ARBA00023043"/>
    </source>
</evidence>
<evidence type="ECO:0000256" key="1">
    <source>
        <dbReference type="ARBA" id="ARBA00022737"/>
    </source>
</evidence>
<feature type="repeat" description="ANK" evidence="3">
    <location>
        <begin position="289"/>
        <end position="321"/>
    </location>
</feature>
<keyword evidence="1" id="KW-0677">Repeat</keyword>
<reference evidence="5" key="1">
    <citation type="submission" date="2024-06" db="EMBL/GenBank/DDBJ databases">
        <authorList>
            <person name="Dussert Y."/>
            <person name="Peccoud J."/>
            <person name="Pigeault R."/>
        </authorList>
    </citation>
    <scope>NUCLEOTIDE SEQUENCE</scope>
    <source>
        <strain evidence="5">WArc</strain>
    </source>
</reference>
<dbReference type="InterPro" id="IPR002110">
    <property type="entry name" value="Ankyrin_rpt"/>
</dbReference>
<dbReference type="Gene3D" id="1.25.40.20">
    <property type="entry name" value="Ankyrin repeat-containing domain"/>
    <property type="match status" value="4"/>
</dbReference>
<dbReference type="PROSITE" id="PS50297">
    <property type="entry name" value="ANK_REP_REGION"/>
    <property type="match status" value="8"/>
</dbReference>
<dbReference type="SUPFAM" id="SSF48403">
    <property type="entry name" value="Ankyrin repeat"/>
    <property type="match status" value="2"/>
</dbReference>
<dbReference type="InterPro" id="IPR036770">
    <property type="entry name" value="Ankyrin_rpt-contain_sf"/>
</dbReference>
<evidence type="ECO:0000256" key="3">
    <source>
        <dbReference type="PROSITE-ProRule" id="PRU00023"/>
    </source>
</evidence>
<gene>
    <name evidence="5" type="ORF">ABLO99_01830</name>
</gene>
<feature type="repeat" description="ANK" evidence="3">
    <location>
        <begin position="478"/>
        <end position="510"/>
    </location>
</feature>
<proteinExistence type="predicted"/>
<dbReference type="PANTHER" id="PTHR24198">
    <property type="entry name" value="ANKYRIN REPEAT AND PROTEIN KINASE DOMAIN-CONTAINING PROTEIN"/>
    <property type="match status" value="1"/>
</dbReference>
<protein>
    <submittedName>
        <fullName evidence="5">Ankyrin repeat domain-containing protein</fullName>
    </submittedName>
</protein>
<feature type="repeat" description="ANK" evidence="3">
    <location>
        <begin position="256"/>
        <end position="288"/>
    </location>
</feature>
<feature type="region of interest" description="Disordered" evidence="4">
    <location>
        <begin position="715"/>
        <end position="738"/>
    </location>
</feature>
<organism evidence="5">
    <name type="scientific">Wolbachia endosymbiont of Armadillidium arcangelii</name>
    <dbReference type="NCBI Taxonomy" id="3158571"/>
    <lineage>
        <taxon>Bacteria</taxon>
        <taxon>Pseudomonadati</taxon>
        <taxon>Pseudomonadota</taxon>
        <taxon>Alphaproteobacteria</taxon>
        <taxon>Rickettsiales</taxon>
        <taxon>Anaplasmataceae</taxon>
        <taxon>Wolbachieae</taxon>
        <taxon>Wolbachia</taxon>
    </lineage>
</organism>
<accession>A0AAU7Q361</accession>